<dbReference type="AlphaFoldDB" id="X1UKW6"/>
<dbReference type="GO" id="GO:0032259">
    <property type="term" value="P:methylation"/>
    <property type="evidence" value="ECO:0007669"/>
    <property type="project" value="InterPro"/>
</dbReference>
<dbReference type="EMBL" id="BARW01043163">
    <property type="protein sequence ID" value="GAJ18174.1"/>
    <property type="molecule type" value="Genomic_DNA"/>
</dbReference>
<comment type="caution">
    <text evidence="1">The sequence shown here is derived from an EMBL/GenBank/DDBJ whole genome shotgun (WGS) entry which is preliminary data.</text>
</comment>
<reference evidence="1" key="1">
    <citation type="journal article" date="2014" name="Front. Microbiol.">
        <title>High frequency of phylogenetically diverse reductive dehalogenase-homologous genes in deep subseafloor sedimentary metagenomes.</title>
        <authorList>
            <person name="Kawai M."/>
            <person name="Futagami T."/>
            <person name="Toyoda A."/>
            <person name="Takaki Y."/>
            <person name="Nishi S."/>
            <person name="Hori S."/>
            <person name="Arai W."/>
            <person name="Tsubouchi T."/>
            <person name="Morono Y."/>
            <person name="Uchiyama I."/>
            <person name="Ito T."/>
            <person name="Fujiyama A."/>
            <person name="Inagaki F."/>
            <person name="Takami H."/>
        </authorList>
    </citation>
    <scope>NUCLEOTIDE SEQUENCE</scope>
    <source>
        <strain evidence="1">Expedition CK06-06</strain>
    </source>
</reference>
<dbReference type="InterPro" id="IPR008031">
    <property type="entry name" value="MtmB_MeTrfase"/>
</dbReference>
<dbReference type="InterPro" id="IPR036655">
    <property type="entry name" value="MtmB_sf"/>
</dbReference>
<sequence>DDDLVDRLYQAGIDFAVEVGMFCQDTNRRLTWSRQEYEQAL</sequence>
<dbReference type="Pfam" id="PF05369">
    <property type="entry name" value="MtmB"/>
    <property type="match status" value="1"/>
</dbReference>
<accession>X1UKW6</accession>
<proteinExistence type="predicted"/>
<evidence type="ECO:0000313" key="1">
    <source>
        <dbReference type="EMBL" id="GAJ18174.1"/>
    </source>
</evidence>
<protein>
    <submittedName>
        <fullName evidence="1">Uncharacterized protein</fullName>
    </submittedName>
</protein>
<feature type="non-terminal residue" evidence="1">
    <location>
        <position position="41"/>
    </location>
</feature>
<gene>
    <name evidence="1" type="ORF">S12H4_63430</name>
</gene>
<feature type="non-terminal residue" evidence="1">
    <location>
        <position position="1"/>
    </location>
</feature>
<dbReference type="SUPFAM" id="SSF75098">
    <property type="entry name" value="Monomethylamine methyltransferase MtmB"/>
    <property type="match status" value="1"/>
</dbReference>
<organism evidence="1">
    <name type="scientific">marine sediment metagenome</name>
    <dbReference type="NCBI Taxonomy" id="412755"/>
    <lineage>
        <taxon>unclassified sequences</taxon>
        <taxon>metagenomes</taxon>
        <taxon>ecological metagenomes</taxon>
    </lineage>
</organism>
<dbReference type="Gene3D" id="3.20.20.460">
    <property type="entry name" value="Monomethylamine methyltransferase MtmB"/>
    <property type="match status" value="1"/>
</dbReference>
<name>X1UKW6_9ZZZZ</name>
<dbReference type="GO" id="GO:0008168">
    <property type="term" value="F:methyltransferase activity"/>
    <property type="evidence" value="ECO:0007669"/>
    <property type="project" value="InterPro"/>
</dbReference>